<dbReference type="Proteomes" id="UP001597497">
    <property type="component" value="Unassembled WGS sequence"/>
</dbReference>
<dbReference type="Gene3D" id="3.30.565.10">
    <property type="entry name" value="Histidine kinase-like ATPase, C-terminal domain"/>
    <property type="match status" value="1"/>
</dbReference>
<dbReference type="Gene3D" id="1.10.287.130">
    <property type="match status" value="1"/>
</dbReference>
<keyword evidence="13 14" id="KW-0472">Membrane</keyword>
<name>A0ABW5R829_9BACL</name>
<keyword evidence="12" id="KW-0902">Two-component regulatory system</keyword>
<dbReference type="Pfam" id="PF00672">
    <property type="entry name" value="HAMP"/>
    <property type="match status" value="1"/>
</dbReference>
<dbReference type="EMBL" id="JBHUMM010000007">
    <property type="protein sequence ID" value="MFD2670895.1"/>
    <property type="molecule type" value="Genomic_DNA"/>
</dbReference>
<evidence type="ECO:0000256" key="7">
    <source>
        <dbReference type="ARBA" id="ARBA00022692"/>
    </source>
</evidence>
<evidence type="ECO:0000259" key="16">
    <source>
        <dbReference type="PROSITE" id="PS50885"/>
    </source>
</evidence>
<organism evidence="17 18">
    <name type="scientific">Marinicrinis sediminis</name>
    <dbReference type="NCBI Taxonomy" id="1652465"/>
    <lineage>
        <taxon>Bacteria</taxon>
        <taxon>Bacillati</taxon>
        <taxon>Bacillota</taxon>
        <taxon>Bacilli</taxon>
        <taxon>Bacillales</taxon>
        <taxon>Paenibacillaceae</taxon>
    </lineage>
</organism>
<dbReference type="SMART" id="SM00304">
    <property type="entry name" value="HAMP"/>
    <property type="match status" value="1"/>
</dbReference>
<keyword evidence="10" id="KW-0067">ATP-binding</keyword>
<dbReference type="PANTHER" id="PTHR45528">
    <property type="entry name" value="SENSOR HISTIDINE KINASE CPXA"/>
    <property type="match status" value="1"/>
</dbReference>
<evidence type="ECO:0000256" key="3">
    <source>
        <dbReference type="ARBA" id="ARBA00012438"/>
    </source>
</evidence>
<evidence type="ECO:0000313" key="18">
    <source>
        <dbReference type="Proteomes" id="UP001597497"/>
    </source>
</evidence>
<dbReference type="InterPro" id="IPR003660">
    <property type="entry name" value="HAMP_dom"/>
</dbReference>
<dbReference type="SMART" id="SM00387">
    <property type="entry name" value="HATPase_c"/>
    <property type="match status" value="1"/>
</dbReference>
<dbReference type="SUPFAM" id="SSF55874">
    <property type="entry name" value="ATPase domain of HSP90 chaperone/DNA topoisomerase II/histidine kinase"/>
    <property type="match status" value="1"/>
</dbReference>
<comment type="catalytic activity">
    <reaction evidence="1">
        <text>ATP + protein L-histidine = ADP + protein N-phospho-L-histidine.</text>
        <dbReference type="EC" id="2.7.13.3"/>
    </reaction>
</comment>
<dbReference type="EC" id="2.7.13.3" evidence="3"/>
<dbReference type="InterPro" id="IPR036890">
    <property type="entry name" value="HATPase_C_sf"/>
</dbReference>
<dbReference type="Gene3D" id="6.10.340.10">
    <property type="match status" value="1"/>
</dbReference>
<keyword evidence="7 14" id="KW-0812">Transmembrane</keyword>
<evidence type="ECO:0000313" key="17">
    <source>
        <dbReference type="EMBL" id="MFD2670895.1"/>
    </source>
</evidence>
<keyword evidence="11 14" id="KW-1133">Transmembrane helix</keyword>
<dbReference type="InterPro" id="IPR005467">
    <property type="entry name" value="His_kinase_dom"/>
</dbReference>
<evidence type="ECO:0000256" key="1">
    <source>
        <dbReference type="ARBA" id="ARBA00000085"/>
    </source>
</evidence>
<dbReference type="CDD" id="cd00082">
    <property type="entry name" value="HisKA"/>
    <property type="match status" value="1"/>
</dbReference>
<evidence type="ECO:0000256" key="2">
    <source>
        <dbReference type="ARBA" id="ARBA00004651"/>
    </source>
</evidence>
<accession>A0ABW5R829</accession>
<sequence>MKSIRNYSLAVQIWMLLAAVSLGISLLIALLIPSTLKSFFNKEIFLTIEEAQHLMIDRGAVNQERFNQLPSQEVNPQDIRKVNHLLILPNGRILPVSKSLSPYTNIIIQDAKTQTEMSQRYSRDIEGKTVFYVIRKGYVQGKDYFIVSYMWGDYRDELVRTLFKRLLWVVLIVVLVSWIPSLLAARYLSRPLVQMKEHVRRISERDWHQPFTLERKDELGELADSIERMREKLIHQDHAQQSYLQHISHELKTPVMVIRSYAQSVQDDIYPKGDLKGSIQVIESEAMRLERKIAQLLHLTKLEYLSEMELSMQPFPLHTLVEDAVERLKWRKPEVEWDVQLDEAFITGNEEQWNIAIENVIDNQLRYARHRIVIRLTDVPGPNASGMWALRFWNDGPELEQKLQDKLFMPYTKGSHGQHGLGLMIVRRIAHIHHAEVRLQNERNGVAFTFFIPAKPPSSP</sequence>
<evidence type="ECO:0000256" key="10">
    <source>
        <dbReference type="ARBA" id="ARBA00022840"/>
    </source>
</evidence>
<evidence type="ECO:0000256" key="14">
    <source>
        <dbReference type="SAM" id="Phobius"/>
    </source>
</evidence>
<dbReference type="RefSeq" id="WP_379928318.1">
    <property type="nucleotide sequence ID" value="NZ_JBHUMM010000007.1"/>
</dbReference>
<feature type="domain" description="Histidine kinase" evidence="15">
    <location>
        <begin position="246"/>
        <end position="456"/>
    </location>
</feature>
<dbReference type="PROSITE" id="PS50885">
    <property type="entry name" value="HAMP"/>
    <property type="match status" value="1"/>
</dbReference>
<dbReference type="InterPro" id="IPR050398">
    <property type="entry name" value="HssS/ArlS-like"/>
</dbReference>
<dbReference type="SMART" id="SM00388">
    <property type="entry name" value="HisKA"/>
    <property type="match status" value="1"/>
</dbReference>
<evidence type="ECO:0000256" key="13">
    <source>
        <dbReference type="ARBA" id="ARBA00023136"/>
    </source>
</evidence>
<protein>
    <recommendedName>
        <fullName evidence="3">histidine kinase</fullName>
        <ecNumber evidence="3">2.7.13.3</ecNumber>
    </recommendedName>
</protein>
<comment type="subcellular location">
    <subcellularLocation>
        <location evidence="2">Cell membrane</location>
        <topology evidence="2">Multi-pass membrane protein</topology>
    </subcellularLocation>
</comment>
<feature type="transmembrane region" description="Helical" evidence="14">
    <location>
        <begin position="166"/>
        <end position="188"/>
    </location>
</feature>
<dbReference type="SUPFAM" id="SSF47384">
    <property type="entry name" value="Homodimeric domain of signal transducing histidine kinase"/>
    <property type="match status" value="1"/>
</dbReference>
<dbReference type="CDD" id="cd06225">
    <property type="entry name" value="HAMP"/>
    <property type="match status" value="1"/>
</dbReference>
<keyword evidence="8" id="KW-0547">Nucleotide-binding</keyword>
<gene>
    <name evidence="17" type="ORF">ACFSUC_04645</name>
</gene>
<keyword evidence="9" id="KW-0418">Kinase</keyword>
<keyword evidence="18" id="KW-1185">Reference proteome</keyword>
<dbReference type="SUPFAM" id="SSF158472">
    <property type="entry name" value="HAMP domain-like"/>
    <property type="match status" value="1"/>
</dbReference>
<feature type="domain" description="HAMP" evidence="16">
    <location>
        <begin position="186"/>
        <end position="238"/>
    </location>
</feature>
<keyword evidence="6" id="KW-0808">Transferase</keyword>
<dbReference type="Pfam" id="PF02518">
    <property type="entry name" value="HATPase_c"/>
    <property type="match status" value="1"/>
</dbReference>
<keyword evidence="5" id="KW-0597">Phosphoprotein</keyword>
<evidence type="ECO:0000256" key="11">
    <source>
        <dbReference type="ARBA" id="ARBA00022989"/>
    </source>
</evidence>
<evidence type="ECO:0000256" key="8">
    <source>
        <dbReference type="ARBA" id="ARBA00022741"/>
    </source>
</evidence>
<evidence type="ECO:0000259" key="15">
    <source>
        <dbReference type="PROSITE" id="PS50109"/>
    </source>
</evidence>
<keyword evidence="4" id="KW-1003">Cell membrane</keyword>
<dbReference type="PROSITE" id="PS50109">
    <property type="entry name" value="HIS_KIN"/>
    <property type="match status" value="1"/>
</dbReference>
<evidence type="ECO:0000256" key="12">
    <source>
        <dbReference type="ARBA" id="ARBA00023012"/>
    </source>
</evidence>
<dbReference type="PANTHER" id="PTHR45528:SF1">
    <property type="entry name" value="SENSOR HISTIDINE KINASE CPXA"/>
    <property type="match status" value="1"/>
</dbReference>
<feature type="transmembrane region" description="Helical" evidence="14">
    <location>
        <begin position="12"/>
        <end position="32"/>
    </location>
</feature>
<evidence type="ECO:0000256" key="9">
    <source>
        <dbReference type="ARBA" id="ARBA00022777"/>
    </source>
</evidence>
<dbReference type="InterPro" id="IPR003594">
    <property type="entry name" value="HATPase_dom"/>
</dbReference>
<dbReference type="InterPro" id="IPR003661">
    <property type="entry name" value="HisK_dim/P_dom"/>
</dbReference>
<reference evidence="18" key="1">
    <citation type="journal article" date="2019" name="Int. J. Syst. Evol. Microbiol.">
        <title>The Global Catalogue of Microorganisms (GCM) 10K type strain sequencing project: providing services to taxonomists for standard genome sequencing and annotation.</title>
        <authorList>
            <consortium name="The Broad Institute Genomics Platform"/>
            <consortium name="The Broad Institute Genome Sequencing Center for Infectious Disease"/>
            <person name="Wu L."/>
            <person name="Ma J."/>
        </authorList>
    </citation>
    <scope>NUCLEOTIDE SEQUENCE [LARGE SCALE GENOMIC DNA]</scope>
    <source>
        <strain evidence="18">KCTC 33676</strain>
    </source>
</reference>
<dbReference type="Pfam" id="PF00512">
    <property type="entry name" value="HisKA"/>
    <property type="match status" value="1"/>
</dbReference>
<evidence type="ECO:0000256" key="4">
    <source>
        <dbReference type="ARBA" id="ARBA00022475"/>
    </source>
</evidence>
<evidence type="ECO:0000256" key="6">
    <source>
        <dbReference type="ARBA" id="ARBA00022679"/>
    </source>
</evidence>
<comment type="caution">
    <text evidence="17">The sequence shown here is derived from an EMBL/GenBank/DDBJ whole genome shotgun (WGS) entry which is preliminary data.</text>
</comment>
<evidence type="ECO:0000256" key="5">
    <source>
        <dbReference type="ARBA" id="ARBA00022553"/>
    </source>
</evidence>
<proteinExistence type="predicted"/>
<dbReference type="InterPro" id="IPR036097">
    <property type="entry name" value="HisK_dim/P_sf"/>
</dbReference>